<dbReference type="GO" id="GO:0042008">
    <property type="term" value="F:interleukin-18 receptor activity"/>
    <property type="evidence" value="ECO:0007669"/>
    <property type="project" value="TreeGrafter"/>
</dbReference>
<accession>A0A7K9CAX4</accession>
<dbReference type="SUPFAM" id="SSF52200">
    <property type="entry name" value="Toll/Interleukin receptor TIR domain"/>
    <property type="match status" value="1"/>
</dbReference>
<evidence type="ECO:0000256" key="2">
    <source>
        <dbReference type="ARBA" id="ARBA00009752"/>
    </source>
</evidence>
<keyword evidence="3 15" id="KW-0812">Transmembrane</keyword>
<evidence type="ECO:0000256" key="4">
    <source>
        <dbReference type="ARBA" id="ARBA00022729"/>
    </source>
</evidence>
<evidence type="ECO:0000256" key="10">
    <source>
        <dbReference type="ARBA" id="ARBA00023157"/>
    </source>
</evidence>
<evidence type="ECO:0000256" key="15">
    <source>
        <dbReference type="SAM" id="Phobius"/>
    </source>
</evidence>
<dbReference type="Pfam" id="PF18452">
    <property type="entry name" value="Ig_6"/>
    <property type="match status" value="1"/>
</dbReference>
<sequence length="544" mass="62805">SHVEPLWYRAISDEEFVLRCALPDRHASHIYNNSLPKQREAKWFWSKKDKETLKAIKESSNPALQMDALWFKPIKDSASGVYVCMIRGKIPCLKIVLEVQTKKVAKCSDYDTNILYLLVGNGNSITCPGTKCYSHIKKSDVKWYKDGYQIKHTKSRQSLKLKHNEIYLNPTYEKDAGMYVCDYILYDNVTQWTMRTIVKVEVIAKNTIHPPNLLYPSGVVILEAELGKPLELECHVQFGFERVSLMRVTWKRNNKENINEKLNQETSIYQKGLKGHTLLHVAKLKEVTERDLRSNFTCFAENLIGNATAVIQLKRKQRVFLLYILCSAISTLFVLFLCTALIYQYWIEIVLGYRSFLVHNETVEDGKKFDAFVSYAKLDSSENYSALISEEKFALELLPDILENKYGYKLCILERDILPGGAYTDEVVAAIKQSRRVIIILSPTYVNGSSIFELQAAVNCALEDKRIKLVLIKFQAFQEPETLPAEVKKALRILPVVTWKPYISTASNKKFWKHMHYHMPVKTTKMLRNCSLKGSFQRLFSLLY</sequence>
<evidence type="ECO:0000313" key="19">
    <source>
        <dbReference type="Proteomes" id="UP000574528"/>
    </source>
</evidence>
<proteinExistence type="inferred from homology"/>
<keyword evidence="6" id="KW-0378">Hydrolase</keyword>
<dbReference type="FunFam" id="3.40.50.10140:FF:000002">
    <property type="entry name" value="Interleukin 1 receptor accessory protein"/>
    <property type="match status" value="1"/>
</dbReference>
<dbReference type="InterPro" id="IPR013783">
    <property type="entry name" value="Ig-like_fold"/>
</dbReference>
<keyword evidence="5" id="KW-0677">Repeat</keyword>
<dbReference type="EMBL" id="VWZI01016707">
    <property type="protein sequence ID" value="NXG49794.1"/>
    <property type="molecule type" value="Genomic_DNA"/>
</dbReference>
<keyword evidence="14" id="KW-0393">Immunoglobulin domain</keyword>
<evidence type="ECO:0000259" key="16">
    <source>
        <dbReference type="PROSITE" id="PS50104"/>
    </source>
</evidence>
<keyword evidence="4" id="KW-0732">Signal</keyword>
<dbReference type="InterPro" id="IPR035897">
    <property type="entry name" value="Toll_tir_struct_dom_sf"/>
</dbReference>
<feature type="non-terminal residue" evidence="18">
    <location>
        <position position="1"/>
    </location>
</feature>
<dbReference type="InterPro" id="IPR036179">
    <property type="entry name" value="Ig-like_dom_sf"/>
</dbReference>
<keyword evidence="19" id="KW-1185">Reference proteome</keyword>
<evidence type="ECO:0000256" key="5">
    <source>
        <dbReference type="ARBA" id="ARBA00022737"/>
    </source>
</evidence>
<keyword evidence="10" id="KW-1015">Disulfide bond</keyword>
<gene>
    <name evidence="18" type="primary">Il18rap</name>
    <name evidence="18" type="ORF">PSIHAE_R04839</name>
</gene>
<keyword evidence="7 15" id="KW-1133">Transmembrane helix</keyword>
<dbReference type="GO" id="GO:0004908">
    <property type="term" value="F:interleukin-1 receptor activity"/>
    <property type="evidence" value="ECO:0007669"/>
    <property type="project" value="InterPro"/>
</dbReference>
<dbReference type="PANTHER" id="PTHR11890:SF23">
    <property type="entry name" value="INTERLEUKIN-18 RECEPTOR ACCESSORY PROTEIN"/>
    <property type="match status" value="1"/>
</dbReference>
<feature type="domain" description="TIR" evidence="16">
    <location>
        <begin position="367"/>
        <end position="519"/>
    </location>
</feature>
<dbReference type="PANTHER" id="PTHR11890">
    <property type="entry name" value="INTERLEUKIN-1 RECEPTOR FAMILY MEMBER"/>
    <property type="match status" value="1"/>
</dbReference>
<dbReference type="PROSITE" id="PS50835">
    <property type="entry name" value="IG_LIKE"/>
    <property type="match status" value="2"/>
</dbReference>
<name>A0A7K9CAX4_9PICI</name>
<keyword evidence="13" id="KW-0395">Inflammatory response</keyword>
<dbReference type="AlphaFoldDB" id="A0A7K9CAX4"/>
<comment type="subcellular location">
    <subcellularLocation>
        <location evidence="1">Membrane</location>
        <topology evidence="1">Single-pass type I membrane protein</topology>
    </subcellularLocation>
</comment>
<evidence type="ECO:0000259" key="17">
    <source>
        <dbReference type="PROSITE" id="PS50835"/>
    </source>
</evidence>
<keyword evidence="11" id="KW-0675">Receptor</keyword>
<evidence type="ECO:0000256" key="9">
    <source>
        <dbReference type="ARBA" id="ARBA00023136"/>
    </source>
</evidence>
<dbReference type="Pfam" id="PF01582">
    <property type="entry name" value="TIR"/>
    <property type="match status" value="1"/>
</dbReference>
<dbReference type="SMART" id="SM00409">
    <property type="entry name" value="IG"/>
    <property type="match status" value="3"/>
</dbReference>
<feature type="domain" description="Ig-like" evidence="17">
    <location>
        <begin position="120"/>
        <end position="181"/>
    </location>
</feature>
<evidence type="ECO:0000256" key="11">
    <source>
        <dbReference type="ARBA" id="ARBA00023170"/>
    </source>
</evidence>
<dbReference type="Gene3D" id="3.40.50.10140">
    <property type="entry name" value="Toll/interleukin-1 receptor homology (TIR) domain"/>
    <property type="match status" value="1"/>
</dbReference>
<dbReference type="PRINTS" id="PR01537">
    <property type="entry name" value="INTRLKN1R1F"/>
</dbReference>
<dbReference type="OrthoDB" id="6019866at2759"/>
<dbReference type="SUPFAM" id="SSF48726">
    <property type="entry name" value="Immunoglobulin"/>
    <property type="match status" value="2"/>
</dbReference>
<feature type="non-terminal residue" evidence="18">
    <location>
        <position position="544"/>
    </location>
</feature>
<dbReference type="GO" id="GO:0006954">
    <property type="term" value="P:inflammatory response"/>
    <property type="evidence" value="ECO:0007669"/>
    <property type="project" value="UniProtKB-KW"/>
</dbReference>
<keyword evidence="8" id="KW-0520">NAD</keyword>
<comment type="similarity">
    <text evidence="2">Belongs to the interleukin-1 receptor family.</text>
</comment>
<protein>
    <submittedName>
        <fullName evidence="18">I18RA protein</fullName>
    </submittedName>
</protein>
<dbReference type="InterPro" id="IPR000157">
    <property type="entry name" value="TIR_dom"/>
</dbReference>
<dbReference type="FunFam" id="2.60.40.10:FF:000284">
    <property type="entry name" value="interleukin-1 receptor accessory protein-like 1"/>
    <property type="match status" value="1"/>
</dbReference>
<evidence type="ECO:0000256" key="3">
    <source>
        <dbReference type="ARBA" id="ARBA00022692"/>
    </source>
</evidence>
<dbReference type="PROSITE" id="PS50104">
    <property type="entry name" value="TIR"/>
    <property type="match status" value="1"/>
</dbReference>
<comment type="caution">
    <text evidence="18">The sequence shown here is derived from an EMBL/GenBank/DDBJ whole genome shotgun (WGS) entry which is preliminary data.</text>
</comment>
<dbReference type="InterPro" id="IPR003599">
    <property type="entry name" value="Ig_sub"/>
</dbReference>
<dbReference type="InterPro" id="IPR015621">
    <property type="entry name" value="IL-1_rcpt_fam"/>
</dbReference>
<dbReference type="InterPro" id="IPR004074">
    <property type="entry name" value="IL-1_rcpt_I/II-typ"/>
</dbReference>
<feature type="domain" description="Ig-like" evidence="17">
    <location>
        <begin position="216"/>
        <end position="314"/>
    </location>
</feature>
<keyword evidence="12" id="KW-0325">Glycoprotein</keyword>
<dbReference type="Proteomes" id="UP000574528">
    <property type="component" value="Unassembled WGS sequence"/>
</dbReference>
<dbReference type="GO" id="GO:0016020">
    <property type="term" value="C:membrane"/>
    <property type="evidence" value="ECO:0007669"/>
    <property type="project" value="UniProtKB-SubCell"/>
</dbReference>
<dbReference type="InterPro" id="IPR007110">
    <property type="entry name" value="Ig-like_dom"/>
</dbReference>
<evidence type="ECO:0000256" key="1">
    <source>
        <dbReference type="ARBA" id="ARBA00004479"/>
    </source>
</evidence>
<evidence type="ECO:0000256" key="8">
    <source>
        <dbReference type="ARBA" id="ARBA00023027"/>
    </source>
</evidence>
<evidence type="ECO:0000256" key="7">
    <source>
        <dbReference type="ARBA" id="ARBA00022989"/>
    </source>
</evidence>
<dbReference type="InterPro" id="IPR041416">
    <property type="entry name" value="IL-1RAcP-like_ig"/>
</dbReference>
<dbReference type="GO" id="GO:0016787">
    <property type="term" value="F:hydrolase activity"/>
    <property type="evidence" value="ECO:0007669"/>
    <property type="project" value="UniProtKB-KW"/>
</dbReference>
<dbReference type="Gene3D" id="2.60.40.10">
    <property type="entry name" value="Immunoglobulins"/>
    <property type="match status" value="3"/>
</dbReference>
<evidence type="ECO:0000313" key="18">
    <source>
        <dbReference type="EMBL" id="NXG49794.1"/>
    </source>
</evidence>
<dbReference type="FunFam" id="2.60.40.10:FF:001504">
    <property type="entry name" value="Interleukin 18 receptor accessory protein"/>
    <property type="match status" value="1"/>
</dbReference>
<reference evidence="18 19" key="1">
    <citation type="submission" date="2019-09" db="EMBL/GenBank/DDBJ databases">
        <title>Bird 10,000 Genomes (B10K) Project - Family phase.</title>
        <authorList>
            <person name="Zhang G."/>
        </authorList>
    </citation>
    <scope>NUCLEOTIDE SEQUENCE [LARGE SCALE GENOMIC DNA]</scope>
    <source>
        <strain evidence="18">B10K-DU-001-24</strain>
        <tissue evidence="18">Muscle</tissue>
    </source>
</reference>
<dbReference type="SMART" id="SM00255">
    <property type="entry name" value="TIR"/>
    <property type="match status" value="1"/>
</dbReference>
<feature type="transmembrane region" description="Helical" evidence="15">
    <location>
        <begin position="320"/>
        <end position="346"/>
    </location>
</feature>
<evidence type="ECO:0000256" key="14">
    <source>
        <dbReference type="ARBA" id="ARBA00023319"/>
    </source>
</evidence>
<dbReference type="PRINTS" id="PR01536">
    <property type="entry name" value="INTRLKN1R12F"/>
</dbReference>
<keyword evidence="9 15" id="KW-0472">Membrane</keyword>
<evidence type="ECO:0000256" key="13">
    <source>
        <dbReference type="ARBA" id="ARBA00023198"/>
    </source>
</evidence>
<evidence type="ECO:0000256" key="12">
    <source>
        <dbReference type="ARBA" id="ARBA00023180"/>
    </source>
</evidence>
<evidence type="ECO:0000256" key="6">
    <source>
        <dbReference type="ARBA" id="ARBA00022801"/>
    </source>
</evidence>
<organism evidence="18 19">
    <name type="scientific">Psilopogon haemacephalus</name>
    <name type="common">coppersmith barbet</name>
    <dbReference type="NCBI Taxonomy" id="2585815"/>
    <lineage>
        <taxon>Eukaryota</taxon>
        <taxon>Metazoa</taxon>
        <taxon>Chordata</taxon>
        <taxon>Craniata</taxon>
        <taxon>Vertebrata</taxon>
        <taxon>Euteleostomi</taxon>
        <taxon>Archelosauria</taxon>
        <taxon>Archosauria</taxon>
        <taxon>Dinosauria</taxon>
        <taxon>Saurischia</taxon>
        <taxon>Theropoda</taxon>
        <taxon>Coelurosauria</taxon>
        <taxon>Aves</taxon>
        <taxon>Neognathae</taxon>
        <taxon>Neoaves</taxon>
        <taxon>Telluraves</taxon>
        <taxon>Coraciimorphae</taxon>
        <taxon>Piciformes</taxon>
        <taxon>Megalaimidae</taxon>
        <taxon>Psilopogon</taxon>
    </lineage>
</organism>